<keyword evidence="1" id="KW-1133">Transmembrane helix</keyword>
<sequence length="74" mass="8737">MEKVWVLLIAVLIFAVFAFLLWKLTSSDAKTEYGTKMWKHWPTRLSYYQGVIFYSAGLTLISMFLLKWANVLTW</sequence>
<keyword evidence="1" id="KW-0472">Membrane</keyword>
<evidence type="ECO:0000256" key="1">
    <source>
        <dbReference type="SAM" id="Phobius"/>
    </source>
</evidence>
<dbReference type="Proteomes" id="UP000290889">
    <property type="component" value="Chromosome"/>
</dbReference>
<evidence type="ECO:0000313" key="2">
    <source>
        <dbReference type="EMBL" id="QBA64001.1"/>
    </source>
</evidence>
<name>A0A411E8F6_9FLAO</name>
<keyword evidence="3" id="KW-1185">Reference proteome</keyword>
<organism evidence="2 3">
    <name type="scientific">Muriicola soli</name>
    <dbReference type="NCBI Taxonomy" id="2507538"/>
    <lineage>
        <taxon>Bacteria</taxon>
        <taxon>Pseudomonadati</taxon>
        <taxon>Bacteroidota</taxon>
        <taxon>Flavobacteriia</taxon>
        <taxon>Flavobacteriales</taxon>
        <taxon>Flavobacteriaceae</taxon>
        <taxon>Muriicola</taxon>
    </lineage>
</organism>
<feature type="transmembrane region" description="Helical" evidence="1">
    <location>
        <begin position="51"/>
        <end position="69"/>
    </location>
</feature>
<proteinExistence type="predicted"/>
<keyword evidence="1" id="KW-0812">Transmembrane</keyword>
<reference evidence="2 3" key="1">
    <citation type="submission" date="2019-01" db="EMBL/GenBank/DDBJ databases">
        <title>Muriicola soli sp. nov., isolated from soil.</title>
        <authorList>
            <person name="Kang H.J."/>
            <person name="Kim S.B."/>
        </authorList>
    </citation>
    <scope>NUCLEOTIDE SEQUENCE [LARGE SCALE GENOMIC DNA]</scope>
    <source>
        <strain evidence="2 3">MMS17-SY002</strain>
    </source>
</reference>
<dbReference type="KEGG" id="mur:EQY75_05290"/>
<dbReference type="OrthoDB" id="1450918at2"/>
<dbReference type="EMBL" id="CP035544">
    <property type="protein sequence ID" value="QBA64001.1"/>
    <property type="molecule type" value="Genomic_DNA"/>
</dbReference>
<dbReference type="RefSeq" id="WP_129603516.1">
    <property type="nucleotide sequence ID" value="NZ_CP035544.1"/>
</dbReference>
<accession>A0A411E8F6</accession>
<dbReference type="AlphaFoldDB" id="A0A411E8F6"/>
<evidence type="ECO:0000313" key="3">
    <source>
        <dbReference type="Proteomes" id="UP000290889"/>
    </source>
</evidence>
<gene>
    <name evidence="2" type="ORF">EQY75_05290</name>
</gene>
<protein>
    <submittedName>
        <fullName evidence="2">Uncharacterized protein</fullName>
    </submittedName>
</protein>